<comment type="caution">
    <text evidence="3">The sequence shown here is derived from an EMBL/GenBank/DDBJ whole genome shotgun (WGS) entry which is preliminary data.</text>
</comment>
<organism evidence="3 4">
    <name type="scientific">Streptomyces tropicalis</name>
    <dbReference type="NCBI Taxonomy" id="3034234"/>
    <lineage>
        <taxon>Bacteria</taxon>
        <taxon>Bacillati</taxon>
        <taxon>Actinomycetota</taxon>
        <taxon>Actinomycetes</taxon>
        <taxon>Kitasatosporales</taxon>
        <taxon>Streptomycetaceae</taxon>
        <taxon>Streptomyces</taxon>
    </lineage>
</organism>
<sequence>MNTHAPYRDDGPAGHLVVLGSGPQAEWEYAVQRLAAVAPLLLIDAEPPAWQQSLLDEARTANLMDPTQVLSTVQKFASTRPLVGALTFHPAQARTVDLIRRELTLPAPPTATIEATTLRHRTAQLLTAAGIDNSGALHADTYDQALEAAHQVGFPLVCKPASPWRRYAARQVRSLPELAEAFSAATAATWHGTGTVIEPQLDGIEATAYTADSPSGPRVVAISHATFDPQAEPALVPVEVVVDADDVCAPAVEDTASRALAALGHRSGPAQIRLRITSTGPRVISVATHLTDPLLGMLIEQVTGIDLISQAGHHARGRALPADERRLGASAVRFLQGPGSTALLPPNAATHPHITPYATLRPYPAERSVGPLHRSGHVLVSGTDYPQCTARLRSAAAEIRSARLSA</sequence>
<dbReference type="InterPro" id="IPR011761">
    <property type="entry name" value="ATP-grasp"/>
</dbReference>
<keyword evidence="1" id="KW-0067">ATP-binding</keyword>
<evidence type="ECO:0000259" key="2">
    <source>
        <dbReference type="PROSITE" id="PS50975"/>
    </source>
</evidence>
<evidence type="ECO:0000313" key="3">
    <source>
        <dbReference type="EMBL" id="MDF3303294.1"/>
    </source>
</evidence>
<dbReference type="EMBL" id="JARJBB010000064">
    <property type="protein sequence ID" value="MDF3303294.1"/>
    <property type="molecule type" value="Genomic_DNA"/>
</dbReference>
<accession>A0ABT6AF73</accession>
<dbReference type="Gene3D" id="3.30.470.20">
    <property type="entry name" value="ATP-grasp fold, B domain"/>
    <property type="match status" value="1"/>
</dbReference>
<evidence type="ECO:0000313" key="4">
    <source>
        <dbReference type="Proteomes" id="UP001221150"/>
    </source>
</evidence>
<feature type="domain" description="ATP-grasp" evidence="2">
    <location>
        <begin position="123"/>
        <end position="316"/>
    </location>
</feature>
<evidence type="ECO:0000256" key="1">
    <source>
        <dbReference type="PROSITE-ProRule" id="PRU00409"/>
    </source>
</evidence>
<proteinExistence type="predicted"/>
<name>A0ABT6AF73_9ACTN</name>
<protein>
    <recommendedName>
        <fullName evidence="2">ATP-grasp domain-containing protein</fullName>
    </recommendedName>
</protein>
<gene>
    <name evidence="3" type="ORF">P3H78_32760</name>
</gene>
<reference evidence="3 4" key="1">
    <citation type="submission" date="2023-03" db="EMBL/GenBank/DDBJ databases">
        <title>Draft genome sequence of Streptomyces sp. K1PA1 isolated from peat swamp forest in Thailand.</title>
        <authorList>
            <person name="Klaysubun C."/>
            <person name="Duangmal K."/>
        </authorList>
    </citation>
    <scope>NUCLEOTIDE SEQUENCE [LARGE SCALE GENOMIC DNA]</scope>
    <source>
        <strain evidence="3 4">K1PA1</strain>
    </source>
</reference>
<dbReference type="SUPFAM" id="SSF56059">
    <property type="entry name" value="Glutathione synthetase ATP-binding domain-like"/>
    <property type="match status" value="1"/>
</dbReference>
<dbReference type="PROSITE" id="PS50975">
    <property type="entry name" value="ATP_GRASP"/>
    <property type="match status" value="1"/>
</dbReference>
<dbReference type="Proteomes" id="UP001221150">
    <property type="component" value="Unassembled WGS sequence"/>
</dbReference>
<keyword evidence="1" id="KW-0547">Nucleotide-binding</keyword>
<keyword evidence="4" id="KW-1185">Reference proteome</keyword>
<dbReference type="RefSeq" id="WP_276112823.1">
    <property type="nucleotide sequence ID" value="NZ_JARJBB010000064.1"/>
</dbReference>